<accession>A0ABU0CX59</accession>
<feature type="transmembrane region" description="Helical" evidence="1">
    <location>
        <begin position="12"/>
        <end position="35"/>
    </location>
</feature>
<keyword evidence="1" id="KW-0812">Transmembrane</keyword>
<evidence type="ECO:0000259" key="2">
    <source>
        <dbReference type="Pfam" id="PF06713"/>
    </source>
</evidence>
<dbReference type="EMBL" id="JAUSUQ010000019">
    <property type="protein sequence ID" value="MDQ0340797.1"/>
    <property type="molecule type" value="Genomic_DNA"/>
</dbReference>
<organism evidence="3 4">
    <name type="scientific">Caldalkalibacillus uzonensis</name>
    <dbReference type="NCBI Taxonomy" id="353224"/>
    <lineage>
        <taxon>Bacteria</taxon>
        <taxon>Bacillati</taxon>
        <taxon>Bacillota</taxon>
        <taxon>Bacilli</taxon>
        <taxon>Bacillales</taxon>
        <taxon>Bacillaceae</taxon>
        <taxon>Caldalkalibacillus</taxon>
    </lineage>
</organism>
<evidence type="ECO:0000313" key="3">
    <source>
        <dbReference type="EMBL" id="MDQ0340797.1"/>
    </source>
</evidence>
<evidence type="ECO:0000256" key="1">
    <source>
        <dbReference type="SAM" id="Phobius"/>
    </source>
</evidence>
<keyword evidence="1" id="KW-1133">Transmembrane helix</keyword>
<evidence type="ECO:0000313" key="4">
    <source>
        <dbReference type="Proteomes" id="UP001232445"/>
    </source>
</evidence>
<dbReference type="Proteomes" id="UP001232445">
    <property type="component" value="Unassembled WGS sequence"/>
</dbReference>
<name>A0ABU0CX59_9BACI</name>
<dbReference type="Pfam" id="PF06713">
    <property type="entry name" value="bPH_4"/>
    <property type="match status" value="1"/>
</dbReference>
<dbReference type="RefSeq" id="WP_307343050.1">
    <property type="nucleotide sequence ID" value="NZ_JAUSUQ010000019.1"/>
</dbReference>
<keyword evidence="1" id="KW-0472">Membrane</keyword>
<feature type="domain" description="Uncharacterized protein YyaB-like PH" evidence="2">
    <location>
        <begin position="63"/>
        <end position="135"/>
    </location>
</feature>
<keyword evidence="4" id="KW-1185">Reference proteome</keyword>
<comment type="caution">
    <text evidence="3">The sequence shown here is derived from an EMBL/GenBank/DDBJ whole genome shotgun (WGS) entry which is preliminary data.</text>
</comment>
<sequence>MKFNASKDTIYRTIVWGSGLLFAGLAVGLAIPVYYEAGLGVSLFFFLLFGISSFFIFWLWFSTIYIVTDNELIIRFGPFKRVIPLASIKKIEKTYQQVASIALSKERYILHYNTYDYTIIAPENIEKFVQVINEKRTQPVELKQ</sequence>
<gene>
    <name evidence="3" type="ORF">J2S00_003637</name>
</gene>
<proteinExistence type="predicted"/>
<feature type="transmembrane region" description="Helical" evidence="1">
    <location>
        <begin position="41"/>
        <end position="67"/>
    </location>
</feature>
<protein>
    <recommendedName>
        <fullName evidence="2">Uncharacterized protein YyaB-like PH domain-containing protein</fullName>
    </recommendedName>
</protein>
<reference evidence="3 4" key="1">
    <citation type="submission" date="2023-07" db="EMBL/GenBank/DDBJ databases">
        <title>Genomic Encyclopedia of Type Strains, Phase IV (KMG-IV): sequencing the most valuable type-strain genomes for metagenomic binning, comparative biology and taxonomic classification.</title>
        <authorList>
            <person name="Goeker M."/>
        </authorList>
    </citation>
    <scope>NUCLEOTIDE SEQUENCE [LARGE SCALE GENOMIC DNA]</scope>
    <source>
        <strain evidence="3 4">DSM 17740</strain>
    </source>
</reference>
<dbReference type="InterPro" id="IPR009589">
    <property type="entry name" value="PH_YyaB-like"/>
</dbReference>